<evidence type="ECO:0000313" key="2">
    <source>
        <dbReference type="Proteomes" id="UP000554726"/>
    </source>
</evidence>
<name>A0ABR6JQ84_9XANT</name>
<reference evidence="1 2" key="1">
    <citation type="submission" date="2020-08" db="EMBL/GenBank/DDBJ databases">
        <title>Studying the diversity of plant-associated saprophytic bacteria and their role in host health and plant-pathogen interactions.</title>
        <authorList>
            <person name="Potnis N."/>
        </authorList>
    </citation>
    <scope>NUCLEOTIDE SEQUENCE [LARGE SCALE GENOMIC DNA]</scope>
    <source>
        <strain evidence="1 2">F16</strain>
    </source>
</reference>
<sequence>MNEAGEGVRVHLVGGPHDGQMLCGATLPGLALPQGYRMAPWPGGQSGIHWHREFNLASAHESLAAEQLCDALNARWRHYLATRRQQKAGLREGDVNSGCADAALA</sequence>
<keyword evidence="2" id="KW-1185">Reference proteome</keyword>
<organism evidence="1 2">
    <name type="scientific">Xanthomonas cannabis</name>
    <dbReference type="NCBI Taxonomy" id="1885674"/>
    <lineage>
        <taxon>Bacteria</taxon>
        <taxon>Pseudomonadati</taxon>
        <taxon>Pseudomonadota</taxon>
        <taxon>Gammaproteobacteria</taxon>
        <taxon>Lysobacterales</taxon>
        <taxon>Lysobacteraceae</taxon>
        <taxon>Xanthomonas</taxon>
    </lineage>
</organism>
<protein>
    <submittedName>
        <fullName evidence="1">Uncharacterized protein</fullName>
    </submittedName>
</protein>
<dbReference type="EMBL" id="JACHNS010000006">
    <property type="protein sequence ID" value="MBB4594466.1"/>
    <property type="molecule type" value="Genomic_DNA"/>
</dbReference>
<dbReference type="RefSeq" id="WP_260178063.1">
    <property type="nucleotide sequence ID" value="NZ_JACHNS010000006.1"/>
</dbReference>
<accession>A0ABR6JQ84</accession>
<dbReference type="Proteomes" id="UP000554726">
    <property type="component" value="Unassembled WGS sequence"/>
</dbReference>
<evidence type="ECO:0000313" key="1">
    <source>
        <dbReference type="EMBL" id="MBB4594466.1"/>
    </source>
</evidence>
<gene>
    <name evidence="1" type="ORF">FHR60_003167</name>
</gene>
<proteinExistence type="predicted"/>
<comment type="caution">
    <text evidence="1">The sequence shown here is derived from an EMBL/GenBank/DDBJ whole genome shotgun (WGS) entry which is preliminary data.</text>
</comment>